<dbReference type="GO" id="GO:0006665">
    <property type="term" value="P:sphingolipid metabolic process"/>
    <property type="evidence" value="ECO:0007669"/>
    <property type="project" value="UniProtKB-KW"/>
</dbReference>
<evidence type="ECO:0000256" key="3">
    <source>
        <dbReference type="ARBA" id="ARBA00004991"/>
    </source>
</evidence>
<dbReference type="Gene3D" id="3.60.10.10">
    <property type="entry name" value="Endonuclease/exonuclease/phosphatase"/>
    <property type="match status" value="1"/>
</dbReference>
<keyword evidence="5 14" id="KW-0812">Transmembrane</keyword>
<comment type="pathway">
    <text evidence="3">Sphingolipid metabolism.</text>
</comment>
<comment type="similarity">
    <text evidence="4">Belongs to the neutral sphingomyelinase family.</text>
</comment>
<evidence type="ECO:0000256" key="8">
    <source>
        <dbReference type="ARBA" id="ARBA00022842"/>
    </source>
</evidence>
<proteinExistence type="inferred from homology"/>
<evidence type="ECO:0000256" key="6">
    <source>
        <dbReference type="ARBA" id="ARBA00022723"/>
    </source>
</evidence>
<evidence type="ECO:0000256" key="4">
    <source>
        <dbReference type="ARBA" id="ARBA00006335"/>
    </source>
</evidence>
<dbReference type="PANTHER" id="PTHR16320:SF24">
    <property type="entry name" value="PHOSPHODIESTERASE, PUTATIVE-RELATED"/>
    <property type="match status" value="1"/>
</dbReference>
<dbReference type="GO" id="GO:0016020">
    <property type="term" value="C:membrane"/>
    <property type="evidence" value="ECO:0007669"/>
    <property type="project" value="UniProtKB-SubCell"/>
</dbReference>
<dbReference type="PANTHER" id="PTHR16320">
    <property type="entry name" value="SPHINGOMYELINASE FAMILY MEMBER"/>
    <property type="match status" value="1"/>
</dbReference>
<gene>
    <name evidence="17" type="ORF">UV8b_02575</name>
    <name evidence="16" type="ORF">UVI_02055010</name>
</gene>
<dbReference type="AlphaFoldDB" id="A0A063C337"/>
<keyword evidence="6" id="KW-0479">Metal-binding</keyword>
<evidence type="ECO:0000256" key="1">
    <source>
        <dbReference type="ARBA" id="ARBA00004141"/>
    </source>
</evidence>
<reference evidence="19" key="2">
    <citation type="journal article" date="2016" name="Genome Announc.">
        <title>Genome sequence of Ustilaginoidea virens IPU010, a rice pathogenic fungus causing false smut.</title>
        <authorList>
            <person name="Kumagai T."/>
            <person name="Ishii T."/>
            <person name="Terai G."/>
            <person name="Umemura M."/>
            <person name="Machida M."/>
            <person name="Asai K."/>
        </authorList>
    </citation>
    <scope>NUCLEOTIDE SEQUENCE [LARGE SCALE GENOMIC DNA]</scope>
    <source>
        <strain evidence="19">IPU010</strain>
    </source>
</reference>
<dbReference type="Pfam" id="PF03372">
    <property type="entry name" value="Exo_endo_phos"/>
    <property type="match status" value="1"/>
</dbReference>
<protein>
    <recommendedName>
        <fullName evidence="15">Endonuclease/exonuclease/phosphatase domain-containing protein</fullName>
    </recommendedName>
</protein>
<sequence>MEMALSETKHGDTKLGDTKLSDTKLGDTKHSDTTPLPSEITLLTLNCWGLLHISALRQPRLAEIGRQIAALEPTPHVVCLQECWVQDDYRAIRDATRAVLPHGKFYHSGAFGGGLAILSRWPFEESTMFPYTLNGRPTAFWRGDWYVGKGVAAATLRFGPGERDVVDVFNTHTHAPYESGPNDSYLCHRTAQAWDIAKLIRAAISKGRLVVALGDFNMIPLSLPYRIITSLSPIRDTWRVLHPDSSVGASDQVEEQARGLPVPTAEYNLSINGAASDTVYNTWRWTKQEQKKLKSHPCPVDPDTEDPRGKRIDYVFASTGDLSDGAGWVVKSAAVEMTGRHPELNCSLSDHFGVRATLQRHAASSGPSSETAAYDAQLRYNQQHSSALTLYDFDDMLAMTLKYSARETRQQFWRAMHFYASLIVWIACLVAVWFSPRSFVSFLLTVLASLGLTTGVVDGLLALLFFSREIRGLKEFEWEIRNARAAAVANGKASTS</sequence>
<comment type="pathway">
    <text evidence="2">Lipid metabolism; sphingolipid metabolism.</text>
</comment>
<keyword evidence="11" id="KW-0443">Lipid metabolism</keyword>
<evidence type="ECO:0000256" key="2">
    <source>
        <dbReference type="ARBA" id="ARBA00004760"/>
    </source>
</evidence>
<evidence type="ECO:0000259" key="15">
    <source>
        <dbReference type="Pfam" id="PF03372"/>
    </source>
</evidence>
<dbReference type="KEGG" id="uvi:66063353"/>
<reference evidence="17" key="3">
    <citation type="submission" date="2020-03" db="EMBL/GenBank/DDBJ databases">
        <title>A mixture of massive structural variations and highly conserved coding sequences in Ustilaginoidea virens genome.</title>
        <authorList>
            <person name="Zhang K."/>
            <person name="Zhao Z."/>
            <person name="Zhang Z."/>
            <person name="Li Y."/>
            <person name="Hsiang T."/>
            <person name="Sun W."/>
        </authorList>
    </citation>
    <scope>NUCLEOTIDE SEQUENCE</scope>
    <source>
        <strain evidence="17">UV-8b</strain>
    </source>
</reference>
<dbReference type="FunFam" id="3.60.10.10:FF:000059">
    <property type="entry name" value="Inositol phosphosphingolipids phospholipase C"/>
    <property type="match status" value="1"/>
</dbReference>
<dbReference type="InterPro" id="IPR038772">
    <property type="entry name" value="Sph/SMPD2-like"/>
</dbReference>
<dbReference type="GO" id="GO:0071944">
    <property type="term" value="C:cell periphery"/>
    <property type="evidence" value="ECO:0007669"/>
    <property type="project" value="EnsemblFungi"/>
</dbReference>
<evidence type="ECO:0000256" key="11">
    <source>
        <dbReference type="ARBA" id="ARBA00023098"/>
    </source>
</evidence>
<evidence type="ECO:0000313" key="19">
    <source>
        <dbReference type="Proteomes" id="UP000054053"/>
    </source>
</evidence>
<evidence type="ECO:0000313" key="16">
    <source>
        <dbReference type="EMBL" id="GAO19254.1"/>
    </source>
</evidence>
<accession>A0A063C337</accession>
<dbReference type="GO" id="GO:0000324">
    <property type="term" value="C:fungal-type vacuole"/>
    <property type="evidence" value="ECO:0007669"/>
    <property type="project" value="EnsemblFungi"/>
</dbReference>
<organism evidence="16 19">
    <name type="scientific">Ustilaginoidea virens</name>
    <name type="common">Rice false smut fungus</name>
    <name type="synonym">Villosiclava virens</name>
    <dbReference type="NCBI Taxonomy" id="1159556"/>
    <lineage>
        <taxon>Eukaryota</taxon>
        <taxon>Fungi</taxon>
        <taxon>Dikarya</taxon>
        <taxon>Ascomycota</taxon>
        <taxon>Pezizomycotina</taxon>
        <taxon>Sordariomycetes</taxon>
        <taxon>Hypocreomycetidae</taxon>
        <taxon>Hypocreales</taxon>
        <taxon>Clavicipitaceae</taxon>
        <taxon>Ustilaginoidea</taxon>
    </lineage>
</organism>
<dbReference type="EMBL" id="BBTG02000045">
    <property type="protein sequence ID" value="GAO19254.1"/>
    <property type="molecule type" value="Genomic_DNA"/>
</dbReference>
<evidence type="ECO:0000256" key="7">
    <source>
        <dbReference type="ARBA" id="ARBA00022801"/>
    </source>
</evidence>
<dbReference type="OrthoDB" id="387657at2759"/>
<dbReference type="GO" id="GO:0052714">
    <property type="term" value="F:mannosyl-inositol phosphorylceramide phospholipase activity"/>
    <property type="evidence" value="ECO:0007669"/>
    <property type="project" value="EnsemblFungi"/>
</dbReference>
<dbReference type="Proteomes" id="UP000027002">
    <property type="component" value="Chromosome 2"/>
</dbReference>
<name>A0A063C337_USTVR</name>
<evidence type="ECO:0000256" key="13">
    <source>
        <dbReference type="SAM" id="MobiDB-lite"/>
    </source>
</evidence>
<dbReference type="RefSeq" id="XP_042996007.1">
    <property type="nucleotide sequence ID" value="XM_043140073.1"/>
</dbReference>
<dbReference type="GO" id="GO:0004767">
    <property type="term" value="F:sphingomyelin phosphodiesterase activity"/>
    <property type="evidence" value="ECO:0007669"/>
    <property type="project" value="InterPro"/>
</dbReference>
<dbReference type="Proteomes" id="UP000054053">
    <property type="component" value="Unassembled WGS sequence"/>
</dbReference>
<dbReference type="HOGENOM" id="CLU_034001_0_0_1"/>
<dbReference type="STRING" id="1159556.A0A063C337"/>
<evidence type="ECO:0000256" key="9">
    <source>
        <dbReference type="ARBA" id="ARBA00022919"/>
    </source>
</evidence>
<keyword evidence="9" id="KW-0746">Sphingolipid metabolism</keyword>
<keyword evidence="8" id="KW-0460">Magnesium</keyword>
<evidence type="ECO:0000256" key="10">
    <source>
        <dbReference type="ARBA" id="ARBA00022989"/>
    </source>
</evidence>
<evidence type="ECO:0000256" key="12">
    <source>
        <dbReference type="ARBA" id="ARBA00023136"/>
    </source>
</evidence>
<dbReference type="InterPro" id="IPR005135">
    <property type="entry name" value="Endo/exonuclease/phosphatase"/>
</dbReference>
<dbReference type="SUPFAM" id="SSF56219">
    <property type="entry name" value="DNase I-like"/>
    <property type="match status" value="1"/>
</dbReference>
<keyword evidence="18" id="KW-1185">Reference proteome</keyword>
<feature type="domain" description="Endonuclease/exonuclease/phosphatase" evidence="15">
    <location>
        <begin position="43"/>
        <end position="351"/>
    </location>
</feature>
<dbReference type="GO" id="GO:0046872">
    <property type="term" value="F:metal ion binding"/>
    <property type="evidence" value="ECO:0007669"/>
    <property type="project" value="UniProtKB-KW"/>
</dbReference>
<dbReference type="InterPro" id="IPR036691">
    <property type="entry name" value="Endo/exonu/phosph_ase_sf"/>
</dbReference>
<dbReference type="EMBL" id="CP072754">
    <property type="protein sequence ID" value="QUC18334.1"/>
    <property type="molecule type" value="Genomic_DNA"/>
</dbReference>
<comment type="subcellular location">
    <subcellularLocation>
        <location evidence="1">Membrane</location>
        <topology evidence="1">Multi-pass membrane protein</topology>
    </subcellularLocation>
</comment>
<keyword evidence="7" id="KW-0378">Hydrolase</keyword>
<feature type="compositionally biased region" description="Basic and acidic residues" evidence="13">
    <location>
        <begin position="7"/>
        <end position="32"/>
    </location>
</feature>
<feature type="region of interest" description="Disordered" evidence="13">
    <location>
        <begin position="1"/>
        <end position="33"/>
    </location>
</feature>
<keyword evidence="10 14" id="KW-1133">Transmembrane helix</keyword>
<evidence type="ECO:0000313" key="17">
    <source>
        <dbReference type="EMBL" id="QUC18334.1"/>
    </source>
</evidence>
<feature type="transmembrane region" description="Helical" evidence="14">
    <location>
        <begin position="440"/>
        <end position="466"/>
    </location>
</feature>
<feature type="transmembrane region" description="Helical" evidence="14">
    <location>
        <begin position="416"/>
        <end position="434"/>
    </location>
</feature>
<evidence type="ECO:0000256" key="5">
    <source>
        <dbReference type="ARBA" id="ARBA00022692"/>
    </source>
</evidence>
<dbReference type="GeneID" id="66063353"/>
<reference evidence="16" key="1">
    <citation type="journal article" date="2016" name="Genome Announc.">
        <title>Genome Sequence of Ustilaginoidea virens IPU010, a Rice Pathogenic Fungus Causing False Smut.</title>
        <authorList>
            <person name="Kumagai T."/>
            <person name="Ishii T."/>
            <person name="Terai G."/>
            <person name="Umemura M."/>
            <person name="Machida M."/>
            <person name="Asai K."/>
        </authorList>
    </citation>
    <scope>NUCLEOTIDE SEQUENCE [LARGE SCALE GENOMIC DNA]</scope>
    <source>
        <strain evidence="16">IPU010</strain>
    </source>
</reference>
<keyword evidence="12 14" id="KW-0472">Membrane</keyword>
<evidence type="ECO:0000256" key="14">
    <source>
        <dbReference type="SAM" id="Phobius"/>
    </source>
</evidence>
<evidence type="ECO:0000313" key="18">
    <source>
        <dbReference type="Proteomes" id="UP000027002"/>
    </source>
</evidence>